<keyword evidence="3" id="KW-1185">Reference proteome</keyword>
<evidence type="ECO:0000313" key="2">
    <source>
        <dbReference type="EMBL" id="KAF5748597.1"/>
    </source>
</evidence>
<gene>
    <name evidence="2" type="ORF">HS088_TW04G00555</name>
</gene>
<organism evidence="2 3">
    <name type="scientific">Tripterygium wilfordii</name>
    <name type="common">Thunder God vine</name>
    <dbReference type="NCBI Taxonomy" id="458696"/>
    <lineage>
        <taxon>Eukaryota</taxon>
        <taxon>Viridiplantae</taxon>
        <taxon>Streptophyta</taxon>
        <taxon>Embryophyta</taxon>
        <taxon>Tracheophyta</taxon>
        <taxon>Spermatophyta</taxon>
        <taxon>Magnoliopsida</taxon>
        <taxon>eudicotyledons</taxon>
        <taxon>Gunneridae</taxon>
        <taxon>Pentapetalae</taxon>
        <taxon>rosids</taxon>
        <taxon>fabids</taxon>
        <taxon>Celastrales</taxon>
        <taxon>Celastraceae</taxon>
        <taxon>Tripterygium</taxon>
    </lineage>
</organism>
<feature type="compositionally biased region" description="Polar residues" evidence="1">
    <location>
        <begin position="18"/>
        <end position="40"/>
    </location>
</feature>
<dbReference type="EMBL" id="JAAARO010000004">
    <property type="protein sequence ID" value="KAF5748597.1"/>
    <property type="molecule type" value="Genomic_DNA"/>
</dbReference>
<evidence type="ECO:0000256" key="1">
    <source>
        <dbReference type="SAM" id="MobiDB-lite"/>
    </source>
</evidence>
<dbReference type="InParanoid" id="A0A7J7DQK6"/>
<name>A0A7J7DQK6_TRIWF</name>
<dbReference type="AlphaFoldDB" id="A0A7J7DQK6"/>
<comment type="caution">
    <text evidence="2">The sequence shown here is derived from an EMBL/GenBank/DDBJ whole genome shotgun (WGS) entry which is preliminary data.</text>
</comment>
<dbReference type="Proteomes" id="UP000593562">
    <property type="component" value="Unassembled WGS sequence"/>
</dbReference>
<sequence>MSAPQWEYSRQRPIYDNNHLSRASRGDNTQFETPDTSPSRLESRDSSGEDEIEMVHSLSLTPPPLTPMKKLPT</sequence>
<proteinExistence type="predicted"/>
<reference evidence="2 3" key="1">
    <citation type="journal article" date="2020" name="Nat. Commun.">
        <title>Genome of Tripterygium wilfordii and identification of cytochrome P450 involved in triptolide biosynthesis.</title>
        <authorList>
            <person name="Tu L."/>
            <person name="Su P."/>
            <person name="Zhang Z."/>
            <person name="Gao L."/>
            <person name="Wang J."/>
            <person name="Hu T."/>
            <person name="Zhou J."/>
            <person name="Zhang Y."/>
            <person name="Zhao Y."/>
            <person name="Liu Y."/>
            <person name="Song Y."/>
            <person name="Tong Y."/>
            <person name="Lu Y."/>
            <person name="Yang J."/>
            <person name="Xu C."/>
            <person name="Jia M."/>
            <person name="Peters R.J."/>
            <person name="Huang L."/>
            <person name="Gao W."/>
        </authorList>
    </citation>
    <scope>NUCLEOTIDE SEQUENCE [LARGE SCALE GENOMIC DNA]</scope>
    <source>
        <strain evidence="3">cv. XIE 37</strain>
        <tissue evidence="2">Leaf</tissue>
    </source>
</reference>
<feature type="region of interest" description="Disordered" evidence="1">
    <location>
        <begin position="1"/>
        <end position="73"/>
    </location>
</feature>
<evidence type="ECO:0000313" key="3">
    <source>
        <dbReference type="Proteomes" id="UP000593562"/>
    </source>
</evidence>
<accession>A0A7J7DQK6</accession>
<protein>
    <submittedName>
        <fullName evidence="2">Uncharacterized protein</fullName>
    </submittedName>
</protein>